<organism evidence="1 2">
    <name type="scientific">Paramuricea clavata</name>
    <name type="common">Red gorgonian</name>
    <name type="synonym">Violescent sea-whip</name>
    <dbReference type="NCBI Taxonomy" id="317549"/>
    <lineage>
        <taxon>Eukaryota</taxon>
        <taxon>Metazoa</taxon>
        <taxon>Cnidaria</taxon>
        <taxon>Anthozoa</taxon>
        <taxon>Octocorallia</taxon>
        <taxon>Malacalcyonacea</taxon>
        <taxon>Plexauridae</taxon>
        <taxon>Paramuricea</taxon>
    </lineage>
</organism>
<keyword evidence="2" id="KW-1185">Reference proteome</keyword>
<reference evidence="1" key="1">
    <citation type="submission" date="2020-04" db="EMBL/GenBank/DDBJ databases">
        <authorList>
            <person name="Alioto T."/>
            <person name="Alioto T."/>
            <person name="Gomez Garrido J."/>
        </authorList>
    </citation>
    <scope>NUCLEOTIDE SEQUENCE</scope>
    <source>
        <strain evidence="1">A484AB</strain>
    </source>
</reference>
<dbReference type="OrthoDB" id="6607882at2759"/>
<evidence type="ECO:0000313" key="1">
    <source>
        <dbReference type="EMBL" id="CAB4003824.1"/>
    </source>
</evidence>
<sequence length="146" mass="16238">MQLKTNKEFRSLHQAIRDKRLLVDYTSKTSLNEMLSILVVQIRNQICHQIATAGCFSALIDKSKDKGKREELAFSVRYYTEKVQERFLSMTAPTKFDAEAISAVTKDLISKVQQKSNGSPIISLGADGASVMSGRLAGVAELLRSR</sequence>
<dbReference type="AlphaFoldDB" id="A0A6S7HFB9"/>
<name>A0A6S7HFB9_PARCT</name>
<comment type="caution">
    <text evidence="1">The sequence shown here is derived from an EMBL/GenBank/DDBJ whole genome shotgun (WGS) entry which is preliminary data.</text>
</comment>
<dbReference type="EMBL" id="CACRXK020004735">
    <property type="protein sequence ID" value="CAB4003824.1"/>
    <property type="molecule type" value="Genomic_DNA"/>
</dbReference>
<proteinExistence type="predicted"/>
<protein>
    <submittedName>
        <fullName evidence="1">Uncharacterized protein</fullName>
    </submittedName>
</protein>
<evidence type="ECO:0000313" key="2">
    <source>
        <dbReference type="Proteomes" id="UP001152795"/>
    </source>
</evidence>
<gene>
    <name evidence="1" type="ORF">PACLA_8A045218</name>
</gene>
<dbReference type="PANTHER" id="PTHR45749:SF37">
    <property type="entry name" value="OS05G0311600 PROTEIN"/>
    <property type="match status" value="1"/>
</dbReference>
<dbReference type="Proteomes" id="UP001152795">
    <property type="component" value="Unassembled WGS sequence"/>
</dbReference>
<dbReference type="PANTHER" id="PTHR45749">
    <property type="match status" value="1"/>
</dbReference>
<accession>A0A6S7HFB9</accession>